<comment type="caution">
    <text evidence="2">The sequence shown here is derived from an EMBL/GenBank/DDBJ whole genome shotgun (WGS) entry which is preliminary data.</text>
</comment>
<feature type="chain" id="PRO_5035167141" description="PEP-CTERM sorting domain-containing protein" evidence="1">
    <location>
        <begin position="22"/>
        <end position="233"/>
    </location>
</feature>
<sequence length="233" mass="23866">MIRSVLAAAGLCLGAVLPAAALTLAPGDTLDSADYFDFGEVATSDADWYGTHLGSFSASANVTRDGFDGYEVVTGLYDVDAELSVDVYDGGSATTTFAYGFLATDNGLFGTNGALGYTVSGFADYTVEIGWSIAGFPYVPFISRSADGDTVTVEYFDPLDALNPIETLLLRVDAPAFALTGTGTAAISIDSFGTYAEPLSGLPAPAPVPLPPAGLALACGLAVLAGARRRCRA</sequence>
<dbReference type="Proteomes" id="UP000609121">
    <property type="component" value="Unassembled WGS sequence"/>
</dbReference>
<evidence type="ECO:0000313" key="3">
    <source>
        <dbReference type="Proteomes" id="UP000609121"/>
    </source>
</evidence>
<dbReference type="RefSeq" id="WP_193179106.1">
    <property type="nucleotide sequence ID" value="NZ_JACVXA010000004.1"/>
</dbReference>
<evidence type="ECO:0000256" key="1">
    <source>
        <dbReference type="SAM" id="SignalP"/>
    </source>
</evidence>
<protein>
    <recommendedName>
        <fullName evidence="4">PEP-CTERM sorting domain-containing protein</fullName>
    </recommendedName>
</protein>
<dbReference type="EMBL" id="JACVXA010000004">
    <property type="protein sequence ID" value="MBE3636918.1"/>
    <property type="molecule type" value="Genomic_DNA"/>
</dbReference>
<feature type="signal peptide" evidence="1">
    <location>
        <begin position="1"/>
        <end position="21"/>
    </location>
</feature>
<reference evidence="2" key="1">
    <citation type="submission" date="2020-09" db="EMBL/GenBank/DDBJ databases">
        <title>A novel bacterium of genus Mangrovicoccus, isolated from South China Sea.</title>
        <authorList>
            <person name="Huang H."/>
            <person name="Mo K."/>
            <person name="Hu Y."/>
        </authorList>
    </citation>
    <scope>NUCLEOTIDE SEQUENCE</scope>
    <source>
        <strain evidence="2">HB182678</strain>
    </source>
</reference>
<keyword evidence="1" id="KW-0732">Signal</keyword>
<organism evidence="2 3">
    <name type="scientific">Mangrovicoccus algicola</name>
    <dbReference type="NCBI Taxonomy" id="2771008"/>
    <lineage>
        <taxon>Bacteria</taxon>
        <taxon>Pseudomonadati</taxon>
        <taxon>Pseudomonadota</taxon>
        <taxon>Alphaproteobacteria</taxon>
        <taxon>Rhodobacterales</taxon>
        <taxon>Paracoccaceae</taxon>
        <taxon>Mangrovicoccus</taxon>
    </lineage>
</organism>
<name>A0A8J6YPE2_9RHOB</name>
<proteinExistence type="predicted"/>
<dbReference type="AlphaFoldDB" id="A0A8J6YPE2"/>
<accession>A0A8J6YPE2</accession>
<evidence type="ECO:0000313" key="2">
    <source>
        <dbReference type="EMBL" id="MBE3636918.1"/>
    </source>
</evidence>
<keyword evidence="3" id="KW-1185">Reference proteome</keyword>
<gene>
    <name evidence="2" type="ORF">ICN82_01715</name>
</gene>
<evidence type="ECO:0008006" key="4">
    <source>
        <dbReference type="Google" id="ProtNLM"/>
    </source>
</evidence>